<keyword evidence="12" id="KW-1185">Reference proteome</keyword>
<feature type="coiled-coil region" evidence="7">
    <location>
        <begin position="159"/>
        <end position="186"/>
    </location>
</feature>
<dbReference type="InterPro" id="IPR050445">
    <property type="entry name" value="Bact_polysacc_biosynth/exp"/>
</dbReference>
<evidence type="ECO:0000256" key="6">
    <source>
        <dbReference type="ARBA" id="ARBA00023136"/>
    </source>
</evidence>
<keyword evidence="6 8" id="KW-0472">Membrane</keyword>
<evidence type="ECO:0000256" key="1">
    <source>
        <dbReference type="ARBA" id="ARBA00004651"/>
    </source>
</evidence>
<keyword evidence="4 8" id="KW-0812">Transmembrane</keyword>
<proteinExistence type="inferred from homology"/>
<feature type="domain" description="Tyrosine-protein kinase G-rich" evidence="10">
    <location>
        <begin position="239"/>
        <end position="304"/>
    </location>
</feature>
<feature type="transmembrane region" description="Helical" evidence="8">
    <location>
        <begin position="20"/>
        <end position="41"/>
    </location>
</feature>
<keyword evidence="7" id="KW-0175">Coiled coil</keyword>
<evidence type="ECO:0000256" key="2">
    <source>
        <dbReference type="ARBA" id="ARBA00006683"/>
    </source>
</evidence>
<dbReference type="PANTHER" id="PTHR32309">
    <property type="entry name" value="TYROSINE-PROTEIN KINASE"/>
    <property type="match status" value="1"/>
</dbReference>
<dbReference type="RefSeq" id="WP_307069623.1">
    <property type="nucleotide sequence ID" value="NZ_JAUSUP010000013.1"/>
</dbReference>
<dbReference type="PANTHER" id="PTHR32309:SF13">
    <property type="entry name" value="FERRIC ENTEROBACTIN TRANSPORT PROTEIN FEPE"/>
    <property type="match status" value="1"/>
</dbReference>
<dbReference type="InterPro" id="IPR032807">
    <property type="entry name" value="GNVR"/>
</dbReference>
<organism evidence="11 12">
    <name type="scientific">Alkalibacillus filiformis</name>
    <dbReference type="NCBI Taxonomy" id="200990"/>
    <lineage>
        <taxon>Bacteria</taxon>
        <taxon>Bacillati</taxon>
        <taxon>Bacillota</taxon>
        <taxon>Bacilli</taxon>
        <taxon>Bacillales</taxon>
        <taxon>Bacillaceae</taxon>
        <taxon>Alkalibacillus</taxon>
    </lineage>
</organism>
<evidence type="ECO:0000256" key="3">
    <source>
        <dbReference type="ARBA" id="ARBA00022475"/>
    </source>
</evidence>
<comment type="subcellular location">
    <subcellularLocation>
        <location evidence="1">Cell membrane</location>
        <topology evidence="1">Multi-pass membrane protein</topology>
    </subcellularLocation>
</comment>
<dbReference type="EMBL" id="JAUSUP010000013">
    <property type="protein sequence ID" value="MDQ0352772.1"/>
    <property type="molecule type" value="Genomic_DNA"/>
</dbReference>
<keyword evidence="5 8" id="KW-1133">Transmembrane helix</keyword>
<evidence type="ECO:0000256" key="7">
    <source>
        <dbReference type="SAM" id="Coils"/>
    </source>
</evidence>
<evidence type="ECO:0000313" key="11">
    <source>
        <dbReference type="EMBL" id="MDQ0352772.1"/>
    </source>
</evidence>
<accession>A0ABU0DWD1</accession>
<dbReference type="Pfam" id="PF02706">
    <property type="entry name" value="Wzz"/>
    <property type="match status" value="1"/>
</dbReference>
<evidence type="ECO:0000313" key="12">
    <source>
        <dbReference type="Proteomes" id="UP001236723"/>
    </source>
</evidence>
<comment type="caution">
    <text evidence="11">The sequence shown here is derived from an EMBL/GenBank/DDBJ whole genome shotgun (WGS) entry which is preliminary data.</text>
</comment>
<evidence type="ECO:0000256" key="4">
    <source>
        <dbReference type="ARBA" id="ARBA00022692"/>
    </source>
</evidence>
<evidence type="ECO:0000259" key="9">
    <source>
        <dbReference type="Pfam" id="PF02706"/>
    </source>
</evidence>
<keyword evidence="3" id="KW-1003">Cell membrane</keyword>
<protein>
    <submittedName>
        <fullName evidence="11">Capsular polysaccharide biosynthesis protein</fullName>
    </submittedName>
</protein>
<evidence type="ECO:0000259" key="10">
    <source>
        <dbReference type="Pfam" id="PF13807"/>
    </source>
</evidence>
<dbReference type="Pfam" id="PF13807">
    <property type="entry name" value="GNVR"/>
    <property type="match status" value="1"/>
</dbReference>
<sequence>MKEEEISLREIIDTLWSGKWIIASITAVALIISAMVSFLVMSPSYEADTTVRISQPNYQLGTASDYVDEVIDTDMFVRTAQSPEVLSNVLEEENLEGRSVSSLRGSLSFEVEESEDPSVIDMNISGGDSYEITNLLYTVINATTDELSKSVTDRLAHLEEQYEMQMQTEENRLQEQINEYNNLRAGEGLPTLVLFEDIASSSQFLLEADEEMMEELHDLDKVAQIEFEQINDEISRLYSNHQTYVGYLEDVRSAQAVDVVGESIHVISEPFSTGNPVSPNKTLNLAIALVLGLMVGVFVVFLRSYLKESE</sequence>
<evidence type="ECO:0000256" key="8">
    <source>
        <dbReference type="SAM" id="Phobius"/>
    </source>
</evidence>
<dbReference type="Proteomes" id="UP001236723">
    <property type="component" value="Unassembled WGS sequence"/>
</dbReference>
<gene>
    <name evidence="11" type="ORF">J2R98_002623</name>
</gene>
<comment type="similarity">
    <text evidence="2">Belongs to the CpsC/CapA family.</text>
</comment>
<feature type="domain" description="Polysaccharide chain length determinant N-terminal" evidence="9">
    <location>
        <begin position="4"/>
        <end position="92"/>
    </location>
</feature>
<reference evidence="11 12" key="1">
    <citation type="submission" date="2023-07" db="EMBL/GenBank/DDBJ databases">
        <title>Genomic Encyclopedia of Type Strains, Phase IV (KMG-IV): sequencing the most valuable type-strain genomes for metagenomic binning, comparative biology and taxonomic classification.</title>
        <authorList>
            <person name="Goeker M."/>
        </authorList>
    </citation>
    <scope>NUCLEOTIDE SEQUENCE [LARGE SCALE GENOMIC DNA]</scope>
    <source>
        <strain evidence="11 12">DSM 15448</strain>
    </source>
</reference>
<feature type="transmembrane region" description="Helical" evidence="8">
    <location>
        <begin position="285"/>
        <end position="306"/>
    </location>
</feature>
<evidence type="ECO:0000256" key="5">
    <source>
        <dbReference type="ARBA" id="ARBA00022989"/>
    </source>
</evidence>
<dbReference type="InterPro" id="IPR003856">
    <property type="entry name" value="LPS_length_determ_N"/>
</dbReference>
<name>A0ABU0DWD1_9BACI</name>